<dbReference type="SMART" id="SM00248">
    <property type="entry name" value="ANK"/>
    <property type="match status" value="3"/>
</dbReference>
<dbReference type="OrthoDB" id="2078065at2"/>
<organism evidence="1 2">
    <name type="scientific">Ruminiclostridium cellulolyticum (strain ATCC 35319 / DSM 5812 / JCM 6584 / H10)</name>
    <name type="common">Clostridium cellulolyticum</name>
    <dbReference type="NCBI Taxonomy" id="394503"/>
    <lineage>
        <taxon>Bacteria</taxon>
        <taxon>Bacillati</taxon>
        <taxon>Bacillota</taxon>
        <taxon>Clostridia</taxon>
        <taxon>Eubacteriales</taxon>
        <taxon>Oscillospiraceae</taxon>
        <taxon>Ruminiclostridium</taxon>
    </lineage>
</organism>
<dbReference type="eggNOG" id="ENOG5033SFM">
    <property type="taxonomic scope" value="Bacteria"/>
</dbReference>
<proteinExistence type="predicted"/>
<dbReference type="InterPro" id="IPR002110">
    <property type="entry name" value="Ankyrin_rpt"/>
</dbReference>
<dbReference type="Gene3D" id="1.25.40.20">
    <property type="entry name" value="Ankyrin repeat-containing domain"/>
    <property type="match status" value="1"/>
</dbReference>
<dbReference type="AlphaFoldDB" id="B8I0C7"/>
<dbReference type="KEGG" id="cce:Ccel_3162"/>
<dbReference type="RefSeq" id="WP_015926511.1">
    <property type="nucleotide sequence ID" value="NC_011898.1"/>
</dbReference>
<reference evidence="1 2" key="1">
    <citation type="submission" date="2009-01" db="EMBL/GenBank/DDBJ databases">
        <title>Complete sequence of Clostridium cellulolyticum H10.</title>
        <authorList>
            <consortium name="US DOE Joint Genome Institute"/>
            <person name="Lucas S."/>
            <person name="Copeland A."/>
            <person name="Lapidus A."/>
            <person name="Glavina del Rio T."/>
            <person name="Dalin E."/>
            <person name="Tice H."/>
            <person name="Bruce D."/>
            <person name="Goodwin L."/>
            <person name="Pitluck S."/>
            <person name="Chertkov O."/>
            <person name="Saunders E."/>
            <person name="Brettin T."/>
            <person name="Detter J.C."/>
            <person name="Han C."/>
            <person name="Larimer F."/>
            <person name="Land M."/>
            <person name="Hauser L."/>
            <person name="Kyrpides N."/>
            <person name="Ivanova N."/>
            <person name="Zhou J."/>
            <person name="Richardson P."/>
        </authorList>
    </citation>
    <scope>NUCLEOTIDE SEQUENCE [LARGE SCALE GENOMIC DNA]</scope>
    <source>
        <strain evidence="2">ATCC 35319 / DSM 5812 / JCM 6584 / H10</strain>
    </source>
</reference>
<name>B8I0C7_RUMCH</name>
<evidence type="ECO:0000313" key="1">
    <source>
        <dbReference type="EMBL" id="ACL77453.1"/>
    </source>
</evidence>
<protein>
    <submittedName>
        <fullName evidence="1">Ankyrin</fullName>
    </submittedName>
</protein>
<dbReference type="STRING" id="394503.Ccel_3162"/>
<keyword evidence="2" id="KW-1185">Reference proteome</keyword>
<dbReference type="HOGENOM" id="CLU_476271_0_0_9"/>
<dbReference type="EMBL" id="CP001348">
    <property type="protein sequence ID" value="ACL77453.1"/>
    <property type="molecule type" value="Genomic_DNA"/>
</dbReference>
<gene>
    <name evidence="1" type="ordered locus">Ccel_3162</name>
</gene>
<accession>B8I0C7</accession>
<dbReference type="InterPro" id="IPR036770">
    <property type="entry name" value="Ankyrin_rpt-contain_sf"/>
</dbReference>
<dbReference type="Proteomes" id="UP000001349">
    <property type="component" value="Chromosome"/>
</dbReference>
<sequence length="572" mass="64053">MKKIDLYKPGGGKGKETIKTIKEISDELGSRLESQGLKPDFSFLSADFKKFQKSEFPKDYNVSGMLSVSSDMVVASINVMDNKNPELKGRMFSGQYKIESGKAAEAFSKATKAMQLMVESFWMDTEDKAINNEDEQLNTKNPQVEENDIKNDADPREVALSIQKALANEDVAREFKKLHQSASEDEETTAKTTKTVTIPTGNKALNDVEINDNYSQKELINGGNESGSIKNQLINVNFTPEQAEVVIDLLEENQKKYEPKSSMFGLLGEVMGKMLRAISKKLDQVIDADKITSEKLNSLYSAINNENIDTFRELYRTFEQKIKYCHDFICEAAQGATIQSTDIINHILYKEKVPVSIRTLQNAFVTAIDNNINSALSIYKYTDANLHGSAQFDTMRGFLSHALTTLPEADAEKFIKSSSKALDDTVIFKELIRAGKYGLLNSGLMQCRNIDEHSPALFYFAAQHKDADAMHTLISRGADVNSNNGEALYACYETNKLEAAKVLLNYGANINYLTNYINQIKNVRPNIEFIQELYKHCGIAENELDNKLQSVPEIEEVIGDYGDISAFDGSWE</sequence>
<evidence type="ECO:0000313" key="2">
    <source>
        <dbReference type="Proteomes" id="UP000001349"/>
    </source>
</evidence>
<dbReference type="SUPFAM" id="SSF48403">
    <property type="entry name" value="Ankyrin repeat"/>
    <property type="match status" value="1"/>
</dbReference>